<keyword evidence="2" id="KW-0812">Transmembrane</keyword>
<feature type="domain" description="Reverse transcriptase Ty1/copia-type" evidence="1">
    <location>
        <begin position="8"/>
        <end position="117"/>
    </location>
</feature>
<keyword evidence="2" id="KW-0472">Membrane</keyword>
<evidence type="ECO:0000313" key="3">
    <source>
        <dbReference type="Proteomes" id="UP001454036"/>
    </source>
</evidence>
<dbReference type="Pfam" id="PF07727">
    <property type="entry name" value="RVT_2"/>
    <property type="match status" value="1"/>
</dbReference>
<evidence type="ECO:0000313" key="2">
    <source>
        <dbReference type="EMBL" id="GAA0176260.1"/>
    </source>
</evidence>
<sequence>MGNHDVASRKRVISCKWVYKVKLKDDGTLGRYKARLVVKGFTQQHETFSPVIKISIVRSILAIVVAQKWTLFQLNINNAFLHGDLMEEANMHPPEGVQVPPGLVYKLKKSLYGLKQALDIDSLN</sequence>
<dbReference type="EMBL" id="BAABME010043815">
    <property type="protein sequence ID" value="GAA0176260.1"/>
    <property type="molecule type" value="Genomic_DNA"/>
</dbReference>
<dbReference type="InterPro" id="IPR013103">
    <property type="entry name" value="RVT_2"/>
</dbReference>
<dbReference type="Proteomes" id="UP001454036">
    <property type="component" value="Unassembled WGS sequence"/>
</dbReference>
<proteinExistence type="predicted"/>
<accession>A0AAV3RJ33</accession>
<reference evidence="2 3" key="1">
    <citation type="submission" date="2024-01" db="EMBL/GenBank/DDBJ databases">
        <title>The complete chloroplast genome sequence of Lithospermum erythrorhizon: insights into the phylogenetic relationship among Boraginaceae species and the maternal lineages of purple gromwells.</title>
        <authorList>
            <person name="Okada T."/>
            <person name="Watanabe K."/>
        </authorList>
    </citation>
    <scope>NUCLEOTIDE SEQUENCE [LARGE SCALE GENOMIC DNA]</scope>
</reference>
<name>A0AAV3RJ33_LITER</name>
<comment type="caution">
    <text evidence="2">The sequence shown here is derived from an EMBL/GenBank/DDBJ whole genome shotgun (WGS) entry which is preliminary data.</text>
</comment>
<gene>
    <name evidence="2" type="ORF">LIER_44015</name>
</gene>
<keyword evidence="2" id="KW-0675">Receptor</keyword>
<protein>
    <submittedName>
        <fullName evidence="2">Transmembrane signal receptor</fullName>
    </submittedName>
</protein>
<organism evidence="2 3">
    <name type="scientific">Lithospermum erythrorhizon</name>
    <name type="common">Purple gromwell</name>
    <name type="synonym">Lithospermum officinale var. erythrorhizon</name>
    <dbReference type="NCBI Taxonomy" id="34254"/>
    <lineage>
        <taxon>Eukaryota</taxon>
        <taxon>Viridiplantae</taxon>
        <taxon>Streptophyta</taxon>
        <taxon>Embryophyta</taxon>
        <taxon>Tracheophyta</taxon>
        <taxon>Spermatophyta</taxon>
        <taxon>Magnoliopsida</taxon>
        <taxon>eudicotyledons</taxon>
        <taxon>Gunneridae</taxon>
        <taxon>Pentapetalae</taxon>
        <taxon>asterids</taxon>
        <taxon>lamiids</taxon>
        <taxon>Boraginales</taxon>
        <taxon>Boraginaceae</taxon>
        <taxon>Boraginoideae</taxon>
        <taxon>Lithospermeae</taxon>
        <taxon>Lithospermum</taxon>
    </lineage>
</organism>
<keyword evidence="3" id="KW-1185">Reference proteome</keyword>
<evidence type="ECO:0000259" key="1">
    <source>
        <dbReference type="Pfam" id="PF07727"/>
    </source>
</evidence>
<dbReference type="AlphaFoldDB" id="A0AAV3RJ33"/>